<comment type="caution">
    <text evidence="2">The sequence shown here is derived from an EMBL/GenBank/DDBJ whole genome shotgun (WGS) entry which is preliminary data.</text>
</comment>
<evidence type="ECO:0000313" key="2">
    <source>
        <dbReference type="EMBL" id="CAL5981287.1"/>
    </source>
</evidence>
<reference evidence="2 3" key="1">
    <citation type="submission" date="2024-07" db="EMBL/GenBank/DDBJ databases">
        <authorList>
            <person name="Akdeniz Z."/>
        </authorList>
    </citation>
    <scope>NUCLEOTIDE SEQUENCE [LARGE SCALE GENOMIC DNA]</scope>
</reference>
<dbReference type="Proteomes" id="UP001642409">
    <property type="component" value="Unassembled WGS sequence"/>
</dbReference>
<feature type="region of interest" description="Disordered" evidence="1">
    <location>
        <begin position="135"/>
        <end position="179"/>
    </location>
</feature>
<evidence type="ECO:0000313" key="3">
    <source>
        <dbReference type="Proteomes" id="UP001642409"/>
    </source>
</evidence>
<proteinExistence type="predicted"/>
<gene>
    <name evidence="2" type="ORF">HINF_LOCUS6580</name>
</gene>
<evidence type="ECO:0000256" key="1">
    <source>
        <dbReference type="SAM" id="MobiDB-lite"/>
    </source>
</evidence>
<feature type="region of interest" description="Disordered" evidence="1">
    <location>
        <begin position="66"/>
        <end position="85"/>
    </location>
</feature>
<feature type="compositionally biased region" description="Low complexity" evidence="1">
    <location>
        <begin position="135"/>
        <end position="163"/>
    </location>
</feature>
<accession>A0ABP1H142</accession>
<dbReference type="EMBL" id="CAXDID020000013">
    <property type="protein sequence ID" value="CAL5981287.1"/>
    <property type="molecule type" value="Genomic_DNA"/>
</dbReference>
<name>A0ABP1H142_9EUKA</name>
<protein>
    <submittedName>
        <fullName evidence="2">Hypothetical_protein</fullName>
    </submittedName>
</protein>
<feature type="compositionally biased region" description="Basic and acidic residues" evidence="1">
    <location>
        <begin position="73"/>
        <end position="85"/>
    </location>
</feature>
<sequence>MQREVGWRLNKDIQPESNVEGKEYKWYPSKGWALQPIKRVIQIDEQGEQIKPDDIPGKVWRKTAKGWQSYKDLSNKDQKPVSKKADKDYIWDDKKKQYKLAYVIQPQTTDRTDLIYQEIQKYNALKAQELAQVQAQPQIQPQPVQPQAQPQVQPQAQPQVQPQTKPKIIVDNPLLRQYM</sequence>
<keyword evidence="3" id="KW-1185">Reference proteome</keyword>
<organism evidence="2 3">
    <name type="scientific">Hexamita inflata</name>
    <dbReference type="NCBI Taxonomy" id="28002"/>
    <lineage>
        <taxon>Eukaryota</taxon>
        <taxon>Metamonada</taxon>
        <taxon>Diplomonadida</taxon>
        <taxon>Hexamitidae</taxon>
        <taxon>Hexamitinae</taxon>
        <taxon>Hexamita</taxon>
    </lineage>
</organism>